<accession>A0A6C0L1C6</accession>
<evidence type="ECO:0000313" key="1">
    <source>
        <dbReference type="EMBL" id="QHU24431.1"/>
    </source>
</evidence>
<sequence length="42" mass="4868">MEAYASRPCCVLRMMREGYRLEFRFQAVLWSKKSPATAGLRG</sequence>
<geneLocation type="plasmid" evidence="1">
    <name>pNK546b</name>
</geneLocation>
<protein>
    <submittedName>
        <fullName evidence="1">Uncharacterized protein</fullName>
    </submittedName>
</protein>
<organism evidence="1">
    <name type="scientific">Pseudomonas aeruginosa</name>
    <dbReference type="NCBI Taxonomy" id="287"/>
    <lineage>
        <taxon>Bacteria</taxon>
        <taxon>Pseudomonadati</taxon>
        <taxon>Pseudomonadota</taxon>
        <taxon>Gammaproteobacteria</taxon>
        <taxon>Pseudomonadales</taxon>
        <taxon>Pseudomonadaceae</taxon>
        <taxon>Pseudomonas</taxon>
    </lineage>
</organism>
<proteinExistence type="predicted"/>
<reference evidence="1" key="1">
    <citation type="submission" date="2019-10" db="EMBL/GenBank/DDBJ databases">
        <title>Extensively Drug-Resistant Pseudomonas aeruginosa ST664 clone carrying KPC-2-encoding megaplasmid in a burn clinic.</title>
        <authorList>
            <person name="Li Z."/>
            <person name="Cai Z."/>
            <person name="Cai Z."/>
            <person name="Zhang Y."/>
            <person name="Fu T."/>
            <person name="Jin Y."/>
            <person name="Cheng Z."/>
            <person name="Jin S."/>
            <person name="Wu W."/>
            <person name="Yang L."/>
            <person name="Bai F."/>
        </authorList>
    </citation>
    <scope>NUCLEOTIDE SEQUENCE</scope>
    <source>
        <strain evidence="1">NK546</strain>
        <plasmid evidence="1">pNK546b</plasmid>
    </source>
</reference>
<keyword evidence="1" id="KW-0614">Plasmid</keyword>
<dbReference type="EMBL" id="MN583270">
    <property type="protein sequence ID" value="QHU24431.1"/>
    <property type="molecule type" value="Genomic_DNA"/>
</dbReference>
<name>A0A6C0L1C6_PSEAI</name>
<dbReference type="AlphaFoldDB" id="A0A6C0L1C6"/>